<evidence type="ECO:0000313" key="3">
    <source>
        <dbReference type="EMBL" id="RGN03463.1"/>
    </source>
</evidence>
<proteinExistence type="predicted"/>
<dbReference type="AlphaFoldDB" id="A0A3E5A514"/>
<dbReference type="Proteomes" id="UP000261222">
    <property type="component" value="Unassembled WGS sequence"/>
</dbReference>
<gene>
    <name evidence="3" type="ORF">DXB81_13695</name>
</gene>
<protein>
    <submittedName>
        <fullName evidence="3">Serine/arginine repetitive matrix protein 2</fullName>
    </submittedName>
</protein>
<feature type="region of interest" description="Disordered" evidence="2">
    <location>
        <begin position="391"/>
        <end position="414"/>
    </location>
</feature>
<name>A0A3E5A514_9FIRM</name>
<dbReference type="Gene3D" id="3.30.930.30">
    <property type="match status" value="1"/>
</dbReference>
<dbReference type="RefSeq" id="WP_117739498.1">
    <property type="nucleotide sequence ID" value="NZ_QSUB01000006.1"/>
</dbReference>
<dbReference type="EMBL" id="QSUB01000006">
    <property type="protein sequence ID" value="RGN03463.1"/>
    <property type="molecule type" value="Genomic_DNA"/>
</dbReference>
<feature type="region of interest" description="Disordered" evidence="2">
    <location>
        <begin position="1"/>
        <end position="23"/>
    </location>
</feature>
<evidence type="ECO:0000256" key="2">
    <source>
        <dbReference type="SAM" id="MobiDB-lite"/>
    </source>
</evidence>
<reference evidence="3 4" key="1">
    <citation type="submission" date="2018-08" db="EMBL/GenBank/DDBJ databases">
        <title>A genome reference for cultivated species of the human gut microbiota.</title>
        <authorList>
            <person name="Zou Y."/>
            <person name="Xue W."/>
            <person name="Luo G."/>
        </authorList>
    </citation>
    <scope>NUCLEOTIDE SEQUENCE [LARGE SCALE GENOMIC DNA]</scope>
    <source>
        <strain evidence="3 4">OM06-11AA</strain>
    </source>
</reference>
<evidence type="ECO:0000313" key="4">
    <source>
        <dbReference type="Proteomes" id="UP000261222"/>
    </source>
</evidence>
<comment type="caution">
    <text evidence="3">The sequence shown here is derived from an EMBL/GenBank/DDBJ whole genome shotgun (WGS) entry which is preliminary data.</text>
</comment>
<organism evidence="3 4">
    <name type="scientific">Blautia obeum</name>
    <dbReference type="NCBI Taxonomy" id="40520"/>
    <lineage>
        <taxon>Bacteria</taxon>
        <taxon>Bacillati</taxon>
        <taxon>Bacillota</taxon>
        <taxon>Clostridia</taxon>
        <taxon>Lachnospirales</taxon>
        <taxon>Lachnospiraceae</taxon>
        <taxon>Blautia</taxon>
    </lineage>
</organism>
<sequence>MRATRHNGRSGKHGVYNPKHNDRKFDIANSEHIDAEREKQNIYWDCYRGYVQNPSDETLRNWGPVEPEASFHDIEKMYYEDHYSDFIKGQNARNEKNRHPERNRTTEDLLKNKMTCPEETIFQIGKEGEHISGEQLFHIADFFMKRFEGMFGDHVHILDFALHMDETTPHIHERHVFDCENKYGELCPQQEKALEALGIPLPDPDKPRGRNNNRKMTFDLICRNLLFDVCRQYGLEIEEAPEYGGKKYLEKQEFIIQAQKEKIARQEQMIKEQEEKIMDNETLIDEVSEIAYDKAVEVVTEKVRAQTQEEDIRLLDQLCNNIVQNPNNSDKAKTITKNVIKLAKEKLRNAANAVIEKVQKTLQEPEVSKANTEQIKKKARTSVLEKLAANKKRVAEENAARRKTKTKYHDRDSL</sequence>
<evidence type="ECO:0000256" key="1">
    <source>
        <dbReference type="SAM" id="Coils"/>
    </source>
</evidence>
<keyword evidence="1" id="KW-0175">Coiled coil</keyword>
<accession>A0A3E5A514</accession>
<feature type="compositionally biased region" description="Basic residues" evidence="2">
    <location>
        <begin position="1"/>
        <end position="12"/>
    </location>
</feature>
<feature type="coiled-coil region" evidence="1">
    <location>
        <begin position="256"/>
        <end position="283"/>
    </location>
</feature>